<dbReference type="InterPro" id="IPR007197">
    <property type="entry name" value="rSAM"/>
</dbReference>
<keyword evidence="2" id="KW-0949">S-adenosyl-L-methionine</keyword>
<evidence type="ECO:0000259" key="6">
    <source>
        <dbReference type="PROSITE" id="PS51918"/>
    </source>
</evidence>
<comment type="caution">
    <text evidence="7">The sequence shown here is derived from an EMBL/GenBank/DDBJ whole genome shotgun (WGS) entry which is preliminary data.</text>
</comment>
<dbReference type="NCBIfam" id="TIGR03978">
    <property type="entry name" value="rSAM_paired_1"/>
    <property type="match status" value="1"/>
</dbReference>
<reference evidence="7 8" key="1">
    <citation type="submission" date="2019-02" db="EMBL/GenBank/DDBJ databases">
        <title>Pseudomonas spp from wheat grain.</title>
        <authorList>
            <person name="Cho G.-S."/>
            <person name="Franz C.M.A.P."/>
        </authorList>
    </citation>
    <scope>NUCLEOTIDE SEQUENCE [LARGE SCALE GENOMIC DNA]</scope>
    <source>
        <strain evidence="7 8">133NRW</strain>
    </source>
</reference>
<dbReference type="PROSITE" id="PS51918">
    <property type="entry name" value="RADICAL_SAM"/>
    <property type="match status" value="1"/>
</dbReference>
<dbReference type="GO" id="GO:0051536">
    <property type="term" value="F:iron-sulfur cluster binding"/>
    <property type="evidence" value="ECO:0007669"/>
    <property type="project" value="UniProtKB-KW"/>
</dbReference>
<dbReference type="SFLD" id="SFLDS00029">
    <property type="entry name" value="Radical_SAM"/>
    <property type="match status" value="1"/>
</dbReference>
<evidence type="ECO:0000256" key="2">
    <source>
        <dbReference type="ARBA" id="ARBA00022691"/>
    </source>
</evidence>
<proteinExistence type="predicted"/>
<comment type="cofactor">
    <cofactor evidence="1">
        <name>[4Fe-4S] cluster</name>
        <dbReference type="ChEBI" id="CHEBI:49883"/>
    </cofactor>
</comment>
<dbReference type="InterPro" id="IPR024023">
    <property type="entry name" value="rSAM_paired_HxsB"/>
</dbReference>
<evidence type="ECO:0000256" key="3">
    <source>
        <dbReference type="ARBA" id="ARBA00022723"/>
    </source>
</evidence>
<evidence type="ECO:0000313" key="7">
    <source>
        <dbReference type="EMBL" id="RZI29494.1"/>
    </source>
</evidence>
<keyword evidence="3" id="KW-0479">Metal-binding</keyword>
<organism evidence="7 8">
    <name type="scientific">Pseudomonas orientalis</name>
    <dbReference type="NCBI Taxonomy" id="76758"/>
    <lineage>
        <taxon>Bacteria</taxon>
        <taxon>Pseudomonadati</taxon>
        <taxon>Pseudomonadota</taxon>
        <taxon>Gammaproteobacteria</taxon>
        <taxon>Pseudomonadales</taxon>
        <taxon>Pseudomonadaceae</taxon>
        <taxon>Pseudomonas</taxon>
    </lineage>
</organism>
<dbReference type="SUPFAM" id="SSF102114">
    <property type="entry name" value="Radical SAM enzymes"/>
    <property type="match status" value="1"/>
</dbReference>
<evidence type="ECO:0000256" key="5">
    <source>
        <dbReference type="ARBA" id="ARBA00023014"/>
    </source>
</evidence>
<dbReference type="InterPro" id="IPR013785">
    <property type="entry name" value="Aldolase_TIM"/>
</dbReference>
<keyword evidence="4" id="KW-0408">Iron</keyword>
<dbReference type="PANTHER" id="PTHR43273">
    <property type="entry name" value="ANAEROBIC SULFATASE-MATURATING ENZYME HOMOLOG ASLB-RELATED"/>
    <property type="match status" value="1"/>
</dbReference>
<dbReference type="CDD" id="cd01335">
    <property type="entry name" value="Radical_SAM"/>
    <property type="match status" value="1"/>
</dbReference>
<dbReference type="EMBL" id="SGFE01000055">
    <property type="protein sequence ID" value="RZI29494.1"/>
    <property type="molecule type" value="Genomic_DNA"/>
</dbReference>
<evidence type="ECO:0000256" key="4">
    <source>
        <dbReference type="ARBA" id="ARBA00023004"/>
    </source>
</evidence>
<keyword evidence="5" id="KW-0411">Iron-sulfur</keyword>
<evidence type="ECO:0000313" key="8">
    <source>
        <dbReference type="Proteomes" id="UP000293369"/>
    </source>
</evidence>
<feature type="domain" description="Radical SAM core" evidence="6">
    <location>
        <begin position="88"/>
        <end position="324"/>
    </location>
</feature>
<evidence type="ECO:0000256" key="1">
    <source>
        <dbReference type="ARBA" id="ARBA00001966"/>
    </source>
</evidence>
<protein>
    <submittedName>
        <fullName evidence="7">His-Xaa-Ser system radical SAM maturase HxsB</fullName>
    </submittedName>
</protein>
<dbReference type="RefSeq" id="WP_130138958.1">
    <property type="nucleotide sequence ID" value="NZ_SGFE01000055.1"/>
</dbReference>
<dbReference type="PANTHER" id="PTHR43273:SF8">
    <property type="entry name" value="RADICAL SAM DOMAIN PROTEIN"/>
    <property type="match status" value="1"/>
</dbReference>
<gene>
    <name evidence="7" type="primary">hxsB</name>
    <name evidence="7" type="ORF">EUX57_22610</name>
</gene>
<name>A0A4Q7CTD5_9PSED</name>
<accession>A0A4Q7CTD5</accession>
<dbReference type="Pfam" id="PF04055">
    <property type="entry name" value="Radical_SAM"/>
    <property type="match status" value="1"/>
</dbReference>
<sequence>MTADIIARGLLPFNFHRLDDHSVVAVSAAGDHAFLTQQELLTLVQTPEILELKKRAELQSKYFLTGKTSFGTQELLRARIAARKETVLAGQSLHIIVPTLQCEHSCQYCQVSRRLEDIGHSMSPIQIDDACATIFQSQANTLTVEFQGGDPLLRFDLIQRAVDLIQKMNLQHKRRIRFVVASTLHQLTSEMCEYFRSNQVYLSTSLDGPAILHNKNRPLASRDSHARTLAGIELARRIMGPQAVAALMTTTKASLAYPEAIVDEYVKNGFTEIFMRPLSLYGFAKRNIKHLGYTLLEFTNFYQKALHRVLEWNARGTELREGTAALILNKLLSPFDAGYVDLQSPTGSGLAVLVYNYDGYVYPSDEARMLAETGDYSLRLGSIGDSLEQLMTSPVMKLMIETSISTQAVGCETCAFNSFCGPDPVGTQAEFGDMRTAALLTEHCKRNKWLFEYFFRKLRDADDTFLDIAYRWAHPAGHSDA</sequence>
<dbReference type="SFLD" id="SFLDG01384">
    <property type="entry name" value="thioether_bond_formation_requi"/>
    <property type="match status" value="1"/>
</dbReference>
<dbReference type="GO" id="GO:0046872">
    <property type="term" value="F:metal ion binding"/>
    <property type="evidence" value="ECO:0007669"/>
    <property type="project" value="UniProtKB-KW"/>
</dbReference>
<dbReference type="InterPro" id="IPR058240">
    <property type="entry name" value="rSAM_sf"/>
</dbReference>
<dbReference type="Proteomes" id="UP000293369">
    <property type="component" value="Unassembled WGS sequence"/>
</dbReference>
<dbReference type="Gene3D" id="3.20.20.70">
    <property type="entry name" value="Aldolase class I"/>
    <property type="match status" value="1"/>
</dbReference>
<dbReference type="SFLD" id="SFLDG01386">
    <property type="entry name" value="main_SPASM_domain-containing"/>
    <property type="match status" value="1"/>
</dbReference>
<dbReference type="GO" id="GO:0016491">
    <property type="term" value="F:oxidoreductase activity"/>
    <property type="evidence" value="ECO:0007669"/>
    <property type="project" value="InterPro"/>
</dbReference>
<dbReference type="AlphaFoldDB" id="A0A4Q7CTD5"/>
<dbReference type="SFLD" id="SFLDG01067">
    <property type="entry name" value="SPASM/twitch_domain_containing"/>
    <property type="match status" value="1"/>
</dbReference>
<dbReference type="InterPro" id="IPR023867">
    <property type="entry name" value="Sulphatase_maturase_rSAM"/>
</dbReference>